<dbReference type="InterPro" id="IPR005625">
    <property type="entry name" value="PepSY-ass_TM"/>
</dbReference>
<feature type="transmembrane region" description="Helical" evidence="2">
    <location>
        <begin position="437"/>
        <end position="465"/>
    </location>
</feature>
<keyword evidence="2" id="KW-0472">Membrane</keyword>
<feature type="transmembrane region" description="Helical" evidence="2">
    <location>
        <begin position="390"/>
        <end position="411"/>
    </location>
</feature>
<dbReference type="Proteomes" id="UP000185557">
    <property type="component" value="Unassembled WGS sequence"/>
</dbReference>
<keyword evidence="2" id="KW-0812">Transmembrane</keyword>
<feature type="transmembrane region" description="Helical" evidence="2">
    <location>
        <begin position="152"/>
        <end position="173"/>
    </location>
</feature>
<organism evidence="4 5">
    <name type="scientific">Phormidium tenue NIES-30</name>
    <dbReference type="NCBI Taxonomy" id="549789"/>
    <lineage>
        <taxon>Bacteria</taxon>
        <taxon>Bacillati</taxon>
        <taxon>Cyanobacteriota</taxon>
        <taxon>Cyanophyceae</taxon>
        <taxon>Oscillatoriophycideae</taxon>
        <taxon>Oscillatoriales</taxon>
        <taxon>Oscillatoriaceae</taxon>
        <taxon>Phormidium</taxon>
    </lineage>
</organism>
<dbReference type="STRING" id="549789.NIES30_22275"/>
<evidence type="ECO:0000259" key="3">
    <source>
        <dbReference type="Pfam" id="PF03413"/>
    </source>
</evidence>
<keyword evidence="5" id="KW-1185">Reference proteome</keyword>
<proteinExistence type="predicted"/>
<evidence type="ECO:0000313" key="5">
    <source>
        <dbReference type="Proteomes" id="UP000185557"/>
    </source>
</evidence>
<dbReference type="Pfam" id="PF03413">
    <property type="entry name" value="PepSY"/>
    <property type="match status" value="1"/>
</dbReference>
<dbReference type="PANTHER" id="PTHR34219:SF1">
    <property type="entry name" value="PEPSY DOMAIN-CONTAINING PROTEIN"/>
    <property type="match status" value="1"/>
</dbReference>
<dbReference type="EMBL" id="MRCG01000022">
    <property type="protein sequence ID" value="OKH44575.1"/>
    <property type="molecule type" value="Genomic_DNA"/>
</dbReference>
<sequence>MAVGQPSATRSPGNRCYRTVWRWHFYAGLFVIPFMVILAATGIIYLFKPQLDVAMYHDRMVVQPSSTTTSYIEQIQAVERAYPAAVVTQVTPPVATNRSTEVLVTTANERNLMVFVDPHSGKVLGDRDEDNNLQAIARKIHGELLIGKLGDYLVELAACWGLVLLITGLYLWWPRQQFAVLGTLIPRLWSQNKRIFWRDLHAVPGFYGVLLIGFLILTGLPWTGFWGETFAQVSSQFPAQMWDDIPQSAVLTGSLNQRGQVVPWAVEQLPIPRSAPSGQTDHSGHHGESAPTQPGLASGTPVSLDAVIALAQAKGAPPGFNVTLPADETGVFTISAFPPDPTQEVTLHVDQYSGTVLADVRWKDYGLVPKAVEMGTAIHMGRYFGFANQLLMLVAALIVILLAITGVAMWWQRRPQGTGLIGAPALPAYVQNWRIPLALVAVLGLVFPLVGLSLVVVLLLDYLVLNRIPAFRRIFN</sequence>
<reference evidence="4 5" key="1">
    <citation type="submission" date="2016-11" db="EMBL/GenBank/DDBJ databases">
        <title>Draft Genome Sequences of Nine Cyanobacterial Strains from Diverse Habitats.</title>
        <authorList>
            <person name="Zhu T."/>
            <person name="Hou S."/>
            <person name="Lu X."/>
            <person name="Hess W.R."/>
        </authorList>
    </citation>
    <scope>NUCLEOTIDE SEQUENCE [LARGE SCALE GENOMIC DNA]</scope>
    <source>
        <strain evidence="4 5">NIES-30</strain>
    </source>
</reference>
<name>A0A1U7IZU4_9CYAN</name>
<dbReference type="PANTHER" id="PTHR34219">
    <property type="entry name" value="IRON-REGULATED INNER MEMBRANE PROTEIN-RELATED"/>
    <property type="match status" value="1"/>
</dbReference>
<dbReference type="InterPro" id="IPR025711">
    <property type="entry name" value="PepSY"/>
</dbReference>
<evidence type="ECO:0000313" key="4">
    <source>
        <dbReference type="EMBL" id="OKH44575.1"/>
    </source>
</evidence>
<feature type="transmembrane region" description="Helical" evidence="2">
    <location>
        <begin position="23"/>
        <end position="47"/>
    </location>
</feature>
<accession>A0A1U7IZU4</accession>
<dbReference type="Pfam" id="PF03929">
    <property type="entry name" value="PepSY_TM"/>
    <property type="match status" value="1"/>
</dbReference>
<protein>
    <submittedName>
        <fullName evidence="4">Peptidase</fullName>
    </submittedName>
</protein>
<keyword evidence="2" id="KW-1133">Transmembrane helix</keyword>
<evidence type="ECO:0000256" key="1">
    <source>
        <dbReference type="SAM" id="MobiDB-lite"/>
    </source>
</evidence>
<feature type="transmembrane region" description="Helical" evidence="2">
    <location>
        <begin position="206"/>
        <end position="226"/>
    </location>
</feature>
<dbReference type="AlphaFoldDB" id="A0A1U7IZU4"/>
<gene>
    <name evidence="4" type="ORF">NIES30_22275</name>
</gene>
<feature type="region of interest" description="Disordered" evidence="1">
    <location>
        <begin position="272"/>
        <end position="298"/>
    </location>
</feature>
<evidence type="ECO:0000256" key="2">
    <source>
        <dbReference type="SAM" id="Phobius"/>
    </source>
</evidence>
<feature type="domain" description="PepSY" evidence="3">
    <location>
        <begin position="73"/>
        <end position="126"/>
    </location>
</feature>
<comment type="caution">
    <text evidence="4">The sequence shown here is derived from an EMBL/GenBank/DDBJ whole genome shotgun (WGS) entry which is preliminary data.</text>
</comment>